<keyword evidence="3" id="KW-1185">Reference proteome</keyword>
<feature type="region of interest" description="Disordered" evidence="1">
    <location>
        <begin position="38"/>
        <end position="57"/>
    </location>
</feature>
<gene>
    <name evidence="2" type="ORF">KUF71_011032</name>
</gene>
<feature type="region of interest" description="Disordered" evidence="1">
    <location>
        <begin position="1"/>
        <end position="28"/>
    </location>
</feature>
<reference evidence="2" key="1">
    <citation type="submission" date="2021-07" db="EMBL/GenBank/DDBJ databases">
        <authorList>
            <person name="Catto M.A."/>
            <person name="Jacobson A."/>
            <person name="Kennedy G."/>
            <person name="Labadie P."/>
            <person name="Hunt B.G."/>
            <person name="Srinivasan R."/>
        </authorList>
    </citation>
    <scope>NUCLEOTIDE SEQUENCE</scope>
    <source>
        <strain evidence="2">PL_HMW_Pooled</strain>
        <tissue evidence="2">Head</tissue>
    </source>
</reference>
<evidence type="ECO:0000313" key="3">
    <source>
        <dbReference type="Proteomes" id="UP001219518"/>
    </source>
</evidence>
<feature type="compositionally biased region" description="Low complexity" evidence="1">
    <location>
        <begin position="9"/>
        <end position="19"/>
    </location>
</feature>
<dbReference type="EMBL" id="JAHWGI010001056">
    <property type="protein sequence ID" value="KAK3921856.1"/>
    <property type="molecule type" value="Genomic_DNA"/>
</dbReference>
<reference evidence="2" key="2">
    <citation type="journal article" date="2023" name="BMC Genomics">
        <title>Pest status, molecular evolution, and epigenetic factors derived from the genome assembly of Frankliniella fusca, a thysanopteran phytovirus vector.</title>
        <authorList>
            <person name="Catto M.A."/>
            <person name="Labadie P.E."/>
            <person name="Jacobson A.L."/>
            <person name="Kennedy G.G."/>
            <person name="Srinivasan R."/>
            <person name="Hunt B.G."/>
        </authorList>
    </citation>
    <scope>NUCLEOTIDE SEQUENCE</scope>
    <source>
        <strain evidence="2">PL_HMW_Pooled</strain>
    </source>
</reference>
<accession>A0AAE1HJK6</accession>
<evidence type="ECO:0000256" key="1">
    <source>
        <dbReference type="SAM" id="MobiDB-lite"/>
    </source>
</evidence>
<dbReference type="AlphaFoldDB" id="A0AAE1HJK6"/>
<organism evidence="2 3">
    <name type="scientific">Frankliniella fusca</name>
    <dbReference type="NCBI Taxonomy" id="407009"/>
    <lineage>
        <taxon>Eukaryota</taxon>
        <taxon>Metazoa</taxon>
        <taxon>Ecdysozoa</taxon>
        <taxon>Arthropoda</taxon>
        <taxon>Hexapoda</taxon>
        <taxon>Insecta</taxon>
        <taxon>Pterygota</taxon>
        <taxon>Neoptera</taxon>
        <taxon>Paraneoptera</taxon>
        <taxon>Thysanoptera</taxon>
        <taxon>Terebrantia</taxon>
        <taxon>Thripoidea</taxon>
        <taxon>Thripidae</taxon>
        <taxon>Frankliniella</taxon>
    </lineage>
</organism>
<dbReference type="Proteomes" id="UP001219518">
    <property type="component" value="Unassembled WGS sequence"/>
</dbReference>
<proteinExistence type="predicted"/>
<name>A0AAE1HJK6_9NEOP</name>
<protein>
    <submittedName>
        <fullName evidence="2">Beta-hexosaminidase</fullName>
    </submittedName>
</protein>
<sequence>MDYFGGNAQYGQHHQMSGGHHMHHPGYHQMGYSEMGHHAMNQGYHGSSPTAPRLPADCSLEYTDTKYQMV</sequence>
<comment type="caution">
    <text evidence="2">The sequence shown here is derived from an EMBL/GenBank/DDBJ whole genome shotgun (WGS) entry which is preliminary data.</text>
</comment>
<evidence type="ECO:0000313" key="2">
    <source>
        <dbReference type="EMBL" id="KAK3921856.1"/>
    </source>
</evidence>